<geneLocation type="plasmid" evidence="3 4">
    <name>p410-lp72</name>
</geneLocation>
<feature type="compositionally biased region" description="Basic and acidic residues" evidence="2">
    <location>
        <begin position="62"/>
        <end position="80"/>
    </location>
</feature>
<name>A0AAQ2WWK2_9SPIR</name>
<dbReference type="Proteomes" id="UP001164544">
    <property type="component" value="Plasmid p410-lp72"/>
</dbReference>
<accession>A0AAQ2WWK2</accession>
<evidence type="ECO:0000256" key="2">
    <source>
        <dbReference type="SAM" id="MobiDB-lite"/>
    </source>
</evidence>
<dbReference type="PROSITE" id="PS51257">
    <property type="entry name" value="PROKAR_LIPOPROTEIN"/>
    <property type="match status" value="1"/>
</dbReference>
<sequence length="303" mass="34904">MRKNILNNALIIFALTSFTLISCEPYGIIKLKSQKNYQKNENQSDSSTKLESEALNPQLTNKNEKNEENLAPDLEIKPNEQDNPEAVLQKESAEDKEKAALIAEITKKAQTSVELINEYNKKTEGHEQYGMEWGVFKILKLTENSKTINSSENKNIRQKLYSSLDWKENTIQKFGQILNEIARNDTNKLAESILEAGVTYTQVNFEETVKTINTKKDNLKKLTLEQLKDIKDNLEKVEELRKKWQDTVDKIIAEHEADTSGIKSNEETLRNYVDSQYNTILKTELPTIKELYQKVTNNLSQKK</sequence>
<feature type="coiled-coil region" evidence="1">
    <location>
        <begin position="220"/>
        <end position="254"/>
    </location>
</feature>
<evidence type="ECO:0000256" key="1">
    <source>
        <dbReference type="SAM" id="Coils"/>
    </source>
</evidence>
<feature type="region of interest" description="Disordered" evidence="2">
    <location>
        <begin position="40"/>
        <end position="81"/>
    </location>
</feature>
<dbReference type="Gene3D" id="1.10.3160.10">
    <property type="entry name" value="Bbcrasp-1"/>
    <property type="match status" value="1"/>
</dbReference>
<dbReference type="NCBIfam" id="NF033730">
    <property type="entry name" value="borfam54_3"/>
    <property type="match status" value="1"/>
</dbReference>
<keyword evidence="3" id="KW-0614">Plasmid</keyword>
<protein>
    <submittedName>
        <fullName evidence="3">Complement regulator-acquiring protein</fullName>
    </submittedName>
</protein>
<dbReference type="AlphaFoldDB" id="A0AAQ2WWK2"/>
<evidence type="ECO:0000313" key="3">
    <source>
        <dbReference type="EMBL" id="WAZ91549.1"/>
    </source>
</evidence>
<dbReference type="NCBIfam" id="NF033728">
    <property type="entry name" value="borfam54_1"/>
    <property type="match status" value="1"/>
</dbReference>
<dbReference type="RefSeq" id="WP_070401588.1">
    <property type="nucleotide sequence ID" value="NZ_CP017140.1"/>
</dbReference>
<dbReference type="EMBL" id="CP114639">
    <property type="protein sequence ID" value="WAZ91549.1"/>
    <property type="molecule type" value="Genomic_DNA"/>
</dbReference>
<gene>
    <name evidence="3" type="ORF">O5398_05295</name>
</gene>
<proteinExistence type="predicted"/>
<keyword evidence="1" id="KW-0175">Coiled coil</keyword>
<feature type="compositionally biased region" description="Polar residues" evidence="2">
    <location>
        <begin position="40"/>
        <end position="60"/>
    </location>
</feature>
<dbReference type="NCBIfam" id="NF033729">
    <property type="entry name" value="borfam54_2"/>
    <property type="match status" value="1"/>
</dbReference>
<reference evidence="3" key="1">
    <citation type="submission" date="2022-12" db="EMBL/GenBank/DDBJ databases">
        <title>B. miyamotoi WGS.</title>
        <authorList>
            <person name="Kuleshov K.V."/>
            <person name="Hoornstra D."/>
            <person name="Hovius J.W."/>
            <person name="Platonov A.E."/>
            <person name="Telford S.R. III."/>
        </authorList>
    </citation>
    <scope>NUCLEOTIDE SEQUENCE</scope>
    <source>
        <strain evidence="3">410</strain>
        <plasmid evidence="3">p410-lp72</plasmid>
    </source>
</reference>
<evidence type="ECO:0000313" key="4">
    <source>
        <dbReference type="Proteomes" id="UP001164544"/>
    </source>
</evidence>
<dbReference type="InterPro" id="IPR008421">
    <property type="entry name" value="Borrelia_lipoprotein_PFam54/60"/>
</dbReference>
<organism evidence="3 4">
    <name type="scientific">Borrelia miyamotoi</name>
    <dbReference type="NCBI Taxonomy" id="47466"/>
    <lineage>
        <taxon>Bacteria</taxon>
        <taxon>Pseudomonadati</taxon>
        <taxon>Spirochaetota</taxon>
        <taxon>Spirochaetia</taxon>
        <taxon>Spirochaetales</taxon>
        <taxon>Borreliaceae</taxon>
        <taxon>Borrelia</taxon>
    </lineage>
</organism>
<dbReference type="Pfam" id="PF05714">
    <property type="entry name" value="PFam54_60"/>
    <property type="match status" value="1"/>
</dbReference>